<evidence type="ECO:0000313" key="18">
    <source>
        <dbReference type="EMBL" id="KAB1067848.1"/>
    </source>
</evidence>
<keyword evidence="6 15" id="KW-0812">Transmembrane</keyword>
<protein>
    <submittedName>
        <fullName evidence="18">Polysaccharide export protein</fullName>
    </submittedName>
</protein>
<dbReference type="InterPro" id="IPR054765">
    <property type="entry name" value="SLBB_dom"/>
</dbReference>
<keyword evidence="7" id="KW-0732">Signal</keyword>
<feature type="domain" description="SLBB" evidence="17">
    <location>
        <begin position="144"/>
        <end position="223"/>
    </location>
</feature>
<evidence type="ECO:0000256" key="7">
    <source>
        <dbReference type="ARBA" id="ARBA00022729"/>
    </source>
</evidence>
<keyword evidence="12" id="KW-0564">Palmitate</keyword>
<keyword evidence="4" id="KW-1134">Transmembrane beta strand</keyword>
<dbReference type="Gene3D" id="3.30.1950.10">
    <property type="entry name" value="wza like domain"/>
    <property type="match status" value="1"/>
</dbReference>
<evidence type="ECO:0000256" key="1">
    <source>
        <dbReference type="ARBA" id="ARBA00004571"/>
    </source>
</evidence>
<dbReference type="Proteomes" id="UP000441333">
    <property type="component" value="Unassembled WGS sequence"/>
</dbReference>
<comment type="subcellular location">
    <subcellularLocation>
        <location evidence="1">Cell outer membrane</location>
        <topology evidence="1">Multi-pass membrane protein</topology>
    </subcellularLocation>
</comment>
<gene>
    <name evidence="18" type="ORF">F6U93_09605</name>
</gene>
<keyword evidence="5" id="KW-0762">Sugar transport</keyword>
<keyword evidence="3" id="KW-0813">Transport</keyword>
<keyword evidence="14" id="KW-0449">Lipoprotein</keyword>
<sequence length="257" mass="28111">MKKTLHRLFSLYSLLIMGSLLLGSCVSTKKIEYFQGLESSDLETQINFSEPKIQAGDLIYINITAANAEAALPFNLYQTPIVGAVASAQPQAYLVDPDGNINIPVLGKIHIAGLSTKALTSKLETELEQYLTNPVINIRFENFRVSVLGEVNNPGAISVLNERMSVIEAITIAGDLTIYGKRDAVLLIRTENGVKQHITLDLTQKDLLESPYFYVKQNDIIYVTPNKTRINSSAVGPNTSVIFSSISVLLAVIALLI</sequence>
<evidence type="ECO:0000259" key="16">
    <source>
        <dbReference type="Pfam" id="PF02563"/>
    </source>
</evidence>
<dbReference type="RefSeq" id="WP_150939213.1">
    <property type="nucleotide sequence ID" value="NZ_WAAT01000044.1"/>
</dbReference>
<comment type="similarity">
    <text evidence="2">Belongs to the BexD/CtrA/VexA family.</text>
</comment>
<dbReference type="PANTHER" id="PTHR33619">
    <property type="entry name" value="POLYSACCHARIDE EXPORT PROTEIN GFCE-RELATED"/>
    <property type="match status" value="1"/>
</dbReference>
<dbReference type="Pfam" id="PF22461">
    <property type="entry name" value="SLBB_2"/>
    <property type="match status" value="1"/>
</dbReference>
<evidence type="ECO:0000256" key="15">
    <source>
        <dbReference type="SAM" id="Phobius"/>
    </source>
</evidence>
<dbReference type="PANTHER" id="PTHR33619:SF3">
    <property type="entry name" value="POLYSACCHARIDE EXPORT PROTEIN GFCE-RELATED"/>
    <property type="match status" value="1"/>
</dbReference>
<dbReference type="AlphaFoldDB" id="A0A6N6MEU2"/>
<evidence type="ECO:0000256" key="12">
    <source>
        <dbReference type="ARBA" id="ARBA00023139"/>
    </source>
</evidence>
<dbReference type="GO" id="GO:0006811">
    <property type="term" value="P:monoatomic ion transport"/>
    <property type="evidence" value="ECO:0007669"/>
    <property type="project" value="UniProtKB-KW"/>
</dbReference>
<proteinExistence type="inferred from homology"/>
<evidence type="ECO:0000313" key="19">
    <source>
        <dbReference type="Proteomes" id="UP000441333"/>
    </source>
</evidence>
<feature type="transmembrane region" description="Helical" evidence="15">
    <location>
        <begin position="235"/>
        <end position="256"/>
    </location>
</feature>
<evidence type="ECO:0000256" key="2">
    <source>
        <dbReference type="ARBA" id="ARBA00009450"/>
    </source>
</evidence>
<evidence type="ECO:0000256" key="14">
    <source>
        <dbReference type="ARBA" id="ARBA00023288"/>
    </source>
</evidence>
<dbReference type="InterPro" id="IPR049712">
    <property type="entry name" value="Poly_export"/>
</dbReference>
<keyword evidence="9" id="KW-0406">Ion transport</keyword>
<dbReference type="GO" id="GO:0015159">
    <property type="term" value="F:polysaccharide transmembrane transporter activity"/>
    <property type="evidence" value="ECO:0007669"/>
    <property type="project" value="InterPro"/>
</dbReference>
<keyword evidence="11 15" id="KW-0472">Membrane</keyword>
<evidence type="ECO:0000256" key="11">
    <source>
        <dbReference type="ARBA" id="ARBA00023136"/>
    </source>
</evidence>
<accession>A0A6N6MEU2</accession>
<keyword evidence="19" id="KW-1185">Reference proteome</keyword>
<keyword evidence="15" id="KW-1133">Transmembrane helix</keyword>
<keyword evidence="8" id="KW-0625">Polysaccharide transport</keyword>
<evidence type="ECO:0000256" key="4">
    <source>
        <dbReference type="ARBA" id="ARBA00022452"/>
    </source>
</evidence>
<reference evidence="18 19" key="1">
    <citation type="submission" date="2019-09" db="EMBL/GenBank/DDBJ databases">
        <authorList>
            <person name="Cao W.R."/>
        </authorList>
    </citation>
    <scope>NUCLEOTIDE SEQUENCE [LARGE SCALE GENOMIC DNA]</scope>
    <source>
        <strain evidence="18 19">B1N29</strain>
    </source>
</reference>
<dbReference type="InterPro" id="IPR003715">
    <property type="entry name" value="Poly_export_N"/>
</dbReference>
<dbReference type="GO" id="GO:0015288">
    <property type="term" value="F:porin activity"/>
    <property type="evidence" value="ECO:0007669"/>
    <property type="project" value="UniProtKB-KW"/>
</dbReference>
<name>A0A6N6MEU2_9FLAO</name>
<evidence type="ECO:0000256" key="10">
    <source>
        <dbReference type="ARBA" id="ARBA00023114"/>
    </source>
</evidence>
<evidence type="ECO:0000256" key="13">
    <source>
        <dbReference type="ARBA" id="ARBA00023237"/>
    </source>
</evidence>
<comment type="caution">
    <text evidence="18">The sequence shown here is derived from an EMBL/GenBank/DDBJ whole genome shotgun (WGS) entry which is preliminary data.</text>
</comment>
<dbReference type="GO" id="GO:0009279">
    <property type="term" value="C:cell outer membrane"/>
    <property type="evidence" value="ECO:0007669"/>
    <property type="project" value="UniProtKB-SubCell"/>
</dbReference>
<evidence type="ECO:0000256" key="9">
    <source>
        <dbReference type="ARBA" id="ARBA00023065"/>
    </source>
</evidence>
<evidence type="ECO:0000256" key="8">
    <source>
        <dbReference type="ARBA" id="ARBA00023047"/>
    </source>
</evidence>
<organism evidence="18 19">
    <name type="scientific">Pseudotamlana haliotis</name>
    <dbReference type="NCBI Taxonomy" id="2614804"/>
    <lineage>
        <taxon>Bacteria</taxon>
        <taxon>Pseudomonadati</taxon>
        <taxon>Bacteroidota</taxon>
        <taxon>Flavobacteriia</taxon>
        <taxon>Flavobacteriales</taxon>
        <taxon>Flavobacteriaceae</taxon>
        <taxon>Pseudotamlana</taxon>
    </lineage>
</organism>
<dbReference type="Pfam" id="PF02563">
    <property type="entry name" value="Poly_export"/>
    <property type="match status" value="1"/>
</dbReference>
<evidence type="ECO:0000256" key="6">
    <source>
        <dbReference type="ARBA" id="ARBA00022692"/>
    </source>
</evidence>
<dbReference type="EMBL" id="WAAT01000044">
    <property type="protein sequence ID" value="KAB1067848.1"/>
    <property type="molecule type" value="Genomic_DNA"/>
</dbReference>
<dbReference type="PROSITE" id="PS51257">
    <property type="entry name" value="PROKAR_LIPOPROTEIN"/>
    <property type="match status" value="1"/>
</dbReference>
<dbReference type="GO" id="GO:0046930">
    <property type="term" value="C:pore complex"/>
    <property type="evidence" value="ECO:0007669"/>
    <property type="project" value="UniProtKB-KW"/>
</dbReference>
<evidence type="ECO:0000256" key="3">
    <source>
        <dbReference type="ARBA" id="ARBA00022448"/>
    </source>
</evidence>
<feature type="domain" description="Polysaccharide export protein N-terminal" evidence="16">
    <location>
        <begin position="50"/>
        <end position="139"/>
    </location>
</feature>
<evidence type="ECO:0000256" key="5">
    <source>
        <dbReference type="ARBA" id="ARBA00022597"/>
    </source>
</evidence>
<evidence type="ECO:0000259" key="17">
    <source>
        <dbReference type="Pfam" id="PF22461"/>
    </source>
</evidence>
<keyword evidence="10" id="KW-0626">Porin</keyword>
<keyword evidence="13" id="KW-0998">Cell outer membrane</keyword>
<dbReference type="Gene3D" id="3.10.560.10">
    <property type="entry name" value="Outer membrane lipoprotein wza domain like"/>
    <property type="match status" value="2"/>
</dbReference>